<evidence type="ECO:0000256" key="1">
    <source>
        <dbReference type="SAM" id="MobiDB-lite"/>
    </source>
</evidence>
<dbReference type="AlphaFoldDB" id="A0A6P7YFT7"/>
<dbReference type="Pfam" id="PF15817">
    <property type="entry name" value="TMEM40"/>
    <property type="match status" value="1"/>
</dbReference>
<name>A0A6P7YFT7_9AMPH</name>
<keyword evidence="2 4" id="KW-0812">Transmembrane</keyword>
<dbReference type="Proteomes" id="UP000515156">
    <property type="component" value="Chromosome 6"/>
</dbReference>
<dbReference type="InParanoid" id="A0A6P7YFT7"/>
<evidence type="ECO:0000313" key="3">
    <source>
        <dbReference type="Proteomes" id="UP000515156"/>
    </source>
</evidence>
<dbReference type="OrthoDB" id="9382530at2759"/>
<dbReference type="CTD" id="55287"/>
<evidence type="ECO:0000313" key="4">
    <source>
        <dbReference type="RefSeq" id="XP_030063781.1"/>
    </source>
</evidence>
<protein>
    <submittedName>
        <fullName evidence="4">Transmembrane protein 40</fullName>
    </submittedName>
</protein>
<evidence type="ECO:0000256" key="2">
    <source>
        <dbReference type="SAM" id="Phobius"/>
    </source>
</evidence>
<keyword evidence="3" id="KW-1185">Reference proteome</keyword>
<keyword evidence="2" id="KW-0472">Membrane</keyword>
<feature type="transmembrane region" description="Helical" evidence="2">
    <location>
        <begin position="228"/>
        <end position="248"/>
    </location>
</feature>
<accession>A0A6P7YFT7</accession>
<dbReference type="GeneID" id="115473175"/>
<proteinExistence type="predicted"/>
<gene>
    <name evidence="4" type="primary">TMEM40</name>
</gene>
<feature type="region of interest" description="Disordered" evidence="1">
    <location>
        <begin position="121"/>
        <end position="218"/>
    </location>
</feature>
<sequence length="303" mass="34312">MDNSDFSLPVLTQEQQDIFSKAFSEDSICIEKLNRSFLKSLLSVLRTVTPSILTAEESSTLLKECSNPLEKLEAISKFMKEKGTGAILVFYLLLKTKDETSYKELPSYKAKDEKEKLLTELEDRLPLSQKQKEEISGKQEEVNPPDDTRKAKSNVAAVKPMVHEKQGKKEAQQDVTERMEKDLKKRKAESQPIGERRTRNAASDQDIEKPLPHRWPRKGLNPQKGDHFFHFLLFCFSAGAALVCFYMYTDWIMAAGIGLISFASLEVIGSYPGLVKSIHAVLEGLLSMWQRIPVPGIFRPKTS</sequence>
<feature type="transmembrane region" description="Helical" evidence="2">
    <location>
        <begin position="254"/>
        <end position="274"/>
    </location>
</feature>
<keyword evidence="2" id="KW-1133">Transmembrane helix</keyword>
<dbReference type="PANTHER" id="PTHR16108:SF2">
    <property type="entry name" value="TRANSMEMBRANE PROTEIN 40"/>
    <property type="match status" value="1"/>
</dbReference>
<dbReference type="InterPro" id="IPR026181">
    <property type="entry name" value="TMEM40"/>
</dbReference>
<dbReference type="KEGG" id="muo:115473175"/>
<organism evidence="3 4">
    <name type="scientific">Microcaecilia unicolor</name>
    <dbReference type="NCBI Taxonomy" id="1415580"/>
    <lineage>
        <taxon>Eukaryota</taxon>
        <taxon>Metazoa</taxon>
        <taxon>Chordata</taxon>
        <taxon>Craniata</taxon>
        <taxon>Vertebrata</taxon>
        <taxon>Euteleostomi</taxon>
        <taxon>Amphibia</taxon>
        <taxon>Gymnophiona</taxon>
        <taxon>Siphonopidae</taxon>
        <taxon>Microcaecilia</taxon>
    </lineage>
</organism>
<feature type="compositionally biased region" description="Basic and acidic residues" evidence="1">
    <location>
        <begin position="121"/>
        <end position="150"/>
    </location>
</feature>
<dbReference type="InterPro" id="IPR011029">
    <property type="entry name" value="DEATH-like_dom_sf"/>
</dbReference>
<feature type="compositionally biased region" description="Basic and acidic residues" evidence="1">
    <location>
        <begin position="161"/>
        <end position="183"/>
    </location>
</feature>
<reference evidence="4" key="1">
    <citation type="submission" date="2025-08" db="UniProtKB">
        <authorList>
            <consortium name="RefSeq"/>
        </authorList>
    </citation>
    <scope>IDENTIFICATION</scope>
</reference>
<dbReference type="RefSeq" id="XP_030063781.1">
    <property type="nucleotide sequence ID" value="XM_030207921.1"/>
</dbReference>
<dbReference type="Gene3D" id="1.10.533.10">
    <property type="entry name" value="Death Domain, Fas"/>
    <property type="match status" value="1"/>
</dbReference>
<dbReference type="PANTHER" id="PTHR16108">
    <property type="match status" value="1"/>
</dbReference>